<reference evidence="1 2" key="1">
    <citation type="submission" date="2016-06" db="EMBL/GenBank/DDBJ databases">
        <title>Adaptive Radiation by Waves of Gene Transfer Leads to Fine-Scale Resource Partitioning in Marine Microbes.</title>
        <authorList>
            <person name="Hehemann J.-H."/>
            <person name="Arevalo P."/>
            <person name="Datta M.S."/>
            <person name="Yu X."/>
            <person name="Corzett C."/>
            <person name="Henschel A."/>
            <person name="Preheim S.P."/>
            <person name="Timberlake S."/>
            <person name="Alm E.J."/>
            <person name="Polz M.F."/>
        </authorList>
    </citation>
    <scope>NUCLEOTIDE SEQUENCE [LARGE SCALE GENOMIC DNA]</scope>
    <source>
        <strain evidence="1 2">FF50</strain>
        <plasmid evidence="1 2">unnamed1</plasmid>
    </source>
</reference>
<accession>A0AAN1CUB0</accession>
<dbReference type="KEGG" id="vbr:A6E01_20125"/>
<dbReference type="Proteomes" id="UP000092018">
    <property type="component" value="Plasmid unnamed1"/>
</dbReference>
<organism evidence="1 2">
    <name type="scientific">Vibrio breoganii</name>
    <dbReference type="NCBI Taxonomy" id="553239"/>
    <lineage>
        <taxon>Bacteria</taxon>
        <taxon>Pseudomonadati</taxon>
        <taxon>Pseudomonadota</taxon>
        <taxon>Gammaproteobacteria</taxon>
        <taxon>Vibrionales</taxon>
        <taxon>Vibrionaceae</taxon>
        <taxon>Vibrio</taxon>
    </lineage>
</organism>
<proteinExistence type="predicted"/>
<geneLocation type="plasmid" evidence="1 2">
    <name>unnamed1</name>
</geneLocation>
<evidence type="ECO:0000313" key="1">
    <source>
        <dbReference type="EMBL" id="ANO35523.1"/>
    </source>
</evidence>
<dbReference type="AlphaFoldDB" id="A0AAN1CUB0"/>
<sequence length="132" mass="14901">MKNRAEVLAEYFSDGLEVGQFEAELLDTQGVGHRVTINVNPLSIAQEIDAEQADIYGCSVEPMIEAMMAGVPIEVDYRNSRIAVYPQMMNAGPLYLTPELIRQFEAELELSKFDDDLVEWSWDEVEPIITCL</sequence>
<gene>
    <name evidence="1" type="ORF">A6E01_20125</name>
</gene>
<dbReference type="RefSeq" id="WP_065211282.1">
    <property type="nucleotide sequence ID" value="NZ_CP016179.1"/>
</dbReference>
<evidence type="ECO:0000313" key="2">
    <source>
        <dbReference type="Proteomes" id="UP000092018"/>
    </source>
</evidence>
<protein>
    <submittedName>
        <fullName evidence="1">Uncharacterized protein</fullName>
    </submittedName>
</protein>
<dbReference type="EMBL" id="CP016179">
    <property type="protein sequence ID" value="ANO35523.1"/>
    <property type="molecule type" value="Genomic_DNA"/>
</dbReference>
<keyword evidence="1" id="KW-0614">Plasmid</keyword>
<name>A0AAN1CUB0_9VIBR</name>